<feature type="compositionally biased region" description="Low complexity" evidence="2">
    <location>
        <begin position="40"/>
        <end position="54"/>
    </location>
</feature>
<gene>
    <name evidence="3" type="ORF">Ccrd_006762</name>
</gene>
<dbReference type="Gramene" id="KVH91231">
    <property type="protein sequence ID" value="KVH91231"/>
    <property type="gene ID" value="Ccrd_006762"/>
</dbReference>
<dbReference type="Proteomes" id="UP000243975">
    <property type="component" value="Unassembled WGS sequence"/>
</dbReference>
<dbReference type="STRING" id="59895.A0A103XI61"/>
<dbReference type="InterPro" id="IPR000225">
    <property type="entry name" value="Armadillo"/>
</dbReference>
<dbReference type="InterPro" id="IPR044282">
    <property type="entry name" value="ABAP1/ARIA"/>
</dbReference>
<reference evidence="3 4" key="1">
    <citation type="journal article" date="2016" name="Sci. Rep.">
        <title>The genome sequence of the outbreeding globe artichoke constructed de novo incorporating a phase-aware low-pass sequencing strategy of F1 progeny.</title>
        <authorList>
            <person name="Scaglione D."/>
            <person name="Reyes-Chin-Wo S."/>
            <person name="Acquadro A."/>
            <person name="Froenicke L."/>
            <person name="Portis E."/>
            <person name="Beitel C."/>
            <person name="Tirone M."/>
            <person name="Mauro R."/>
            <person name="Lo Monaco A."/>
            <person name="Mauromicale G."/>
            <person name="Faccioli P."/>
            <person name="Cattivelli L."/>
            <person name="Rieseberg L."/>
            <person name="Michelmore R."/>
            <person name="Lanteri S."/>
        </authorList>
    </citation>
    <scope>NUCLEOTIDE SEQUENCE [LARGE SCALE GENOMIC DNA]</scope>
    <source>
        <strain evidence="3">2C</strain>
    </source>
</reference>
<evidence type="ECO:0000313" key="3">
    <source>
        <dbReference type="EMBL" id="KVH91231.1"/>
    </source>
</evidence>
<dbReference type="EMBL" id="LEKV01005067">
    <property type="protein sequence ID" value="KVH91231.1"/>
    <property type="molecule type" value="Genomic_DNA"/>
</dbReference>
<dbReference type="PANTHER" id="PTHR46710:SF1">
    <property type="entry name" value="ARM REPEAT PROTEIN INTERACTING WITH ABF2"/>
    <property type="match status" value="1"/>
</dbReference>
<name>A0A103XI61_CYNCS</name>
<feature type="region of interest" description="Disordered" evidence="2">
    <location>
        <begin position="79"/>
        <end position="113"/>
    </location>
</feature>
<evidence type="ECO:0000256" key="1">
    <source>
        <dbReference type="ARBA" id="ARBA00022737"/>
    </source>
</evidence>
<feature type="region of interest" description="Disordered" evidence="2">
    <location>
        <begin position="1"/>
        <end position="54"/>
    </location>
</feature>
<accession>A0A103XI61</accession>
<keyword evidence="1" id="KW-0677">Repeat</keyword>
<keyword evidence="4" id="KW-1185">Reference proteome</keyword>
<organism evidence="3 4">
    <name type="scientific">Cynara cardunculus var. scolymus</name>
    <name type="common">Globe artichoke</name>
    <name type="synonym">Cynara scolymus</name>
    <dbReference type="NCBI Taxonomy" id="59895"/>
    <lineage>
        <taxon>Eukaryota</taxon>
        <taxon>Viridiplantae</taxon>
        <taxon>Streptophyta</taxon>
        <taxon>Embryophyta</taxon>
        <taxon>Tracheophyta</taxon>
        <taxon>Spermatophyta</taxon>
        <taxon>Magnoliopsida</taxon>
        <taxon>eudicotyledons</taxon>
        <taxon>Gunneridae</taxon>
        <taxon>Pentapetalae</taxon>
        <taxon>asterids</taxon>
        <taxon>campanulids</taxon>
        <taxon>Asterales</taxon>
        <taxon>Asteraceae</taxon>
        <taxon>Carduoideae</taxon>
        <taxon>Cardueae</taxon>
        <taxon>Carduinae</taxon>
        <taxon>Cynara</taxon>
    </lineage>
</organism>
<dbReference type="InterPro" id="IPR011989">
    <property type="entry name" value="ARM-like"/>
</dbReference>
<evidence type="ECO:0000313" key="4">
    <source>
        <dbReference type="Proteomes" id="UP000243975"/>
    </source>
</evidence>
<feature type="compositionally biased region" description="Low complexity" evidence="2">
    <location>
        <begin position="88"/>
        <end position="104"/>
    </location>
</feature>
<comment type="caution">
    <text evidence="3">The sequence shown here is derived from an EMBL/GenBank/DDBJ whole genome shotgun (WGS) entry which is preliminary data.</text>
</comment>
<dbReference type="PANTHER" id="PTHR46710">
    <property type="entry name" value="ARM REPEAT PROTEIN INTERACTING WITH ABF2"/>
    <property type="match status" value="1"/>
</dbReference>
<proteinExistence type="predicted"/>
<dbReference type="SMART" id="SM00185">
    <property type="entry name" value="ARM"/>
    <property type="match status" value="1"/>
</dbReference>
<feature type="compositionally biased region" description="Basic and acidic residues" evidence="2">
    <location>
        <begin position="1"/>
        <end position="11"/>
    </location>
</feature>
<dbReference type="AlphaFoldDB" id="A0A103XI61"/>
<evidence type="ECO:0000256" key="2">
    <source>
        <dbReference type="SAM" id="MobiDB-lite"/>
    </source>
</evidence>
<feature type="compositionally biased region" description="Polar residues" evidence="2">
    <location>
        <begin position="14"/>
        <end position="37"/>
    </location>
</feature>
<dbReference type="Gene3D" id="1.25.10.10">
    <property type="entry name" value="Leucine-rich Repeat Variant"/>
    <property type="match status" value="1"/>
</dbReference>
<sequence>MDRTPNDEPRDNPTGGSTPQLGSDLNTHNIPGSQTRAATEESLGSSTESLSIDSLNQISNSTERATSMQLMSSTEVATGIQPNDENHSSSLRSEGSSRLPSSSSESRRSTGVSAITTTTTTFVDPTMYTILVEMHGRKEALMLPPDHQQFIVDAGTLPHLVALLKRRRDDQNVRTVNGAIRKAADAITNLAHENSSIKTCVRLVSLHAFQLQLKIVVSMAVMFHFMKPLGLMPVFFLNHQYCLFFLLQNLRQTLDDLTCNGFSVVNPLISDAASIVCESMSTPSKDPLLQVETTCGSLLYELQVFF</sequence>
<protein>
    <submittedName>
        <fullName evidence="3">Armadillo</fullName>
    </submittedName>
</protein>